<dbReference type="VEuPathDB" id="FungiDB:AB675_10326"/>
<feature type="compositionally biased region" description="Acidic residues" evidence="2">
    <location>
        <begin position="585"/>
        <end position="598"/>
    </location>
</feature>
<dbReference type="InterPro" id="IPR005301">
    <property type="entry name" value="MOB_kinase_act_fam"/>
</dbReference>
<feature type="compositionally biased region" description="Polar residues" evidence="2">
    <location>
        <begin position="427"/>
        <end position="451"/>
    </location>
</feature>
<feature type="binding site" evidence="1">
    <location>
        <position position="149"/>
    </location>
    <ligand>
        <name>Zn(2+)</name>
        <dbReference type="ChEBI" id="CHEBI:29105"/>
    </ligand>
</feature>
<dbReference type="Proteomes" id="UP000038010">
    <property type="component" value="Unassembled WGS sequence"/>
</dbReference>
<feature type="region of interest" description="Disordered" evidence="2">
    <location>
        <begin position="1"/>
        <end position="66"/>
    </location>
</feature>
<evidence type="ECO:0000256" key="1">
    <source>
        <dbReference type="PIRSR" id="PIRSR605301-1"/>
    </source>
</evidence>
<comment type="caution">
    <text evidence="3">The sequence shown here is derived from an EMBL/GenBank/DDBJ whole genome shotgun (WGS) entry which is preliminary data.</text>
</comment>
<dbReference type="OrthoDB" id="10262609at2759"/>
<feature type="compositionally biased region" description="Basic and acidic residues" evidence="2">
    <location>
        <begin position="47"/>
        <end position="56"/>
    </location>
</feature>
<organism evidence="3 4">
    <name type="scientific">Cyphellophora attinorum</name>
    <dbReference type="NCBI Taxonomy" id="1664694"/>
    <lineage>
        <taxon>Eukaryota</taxon>
        <taxon>Fungi</taxon>
        <taxon>Dikarya</taxon>
        <taxon>Ascomycota</taxon>
        <taxon>Pezizomycotina</taxon>
        <taxon>Eurotiomycetes</taxon>
        <taxon>Chaetothyriomycetidae</taxon>
        <taxon>Chaetothyriales</taxon>
        <taxon>Cyphellophoraceae</taxon>
        <taxon>Cyphellophora</taxon>
    </lineage>
</organism>
<keyword evidence="1" id="KW-0862">Zinc</keyword>
<gene>
    <name evidence="3" type="ORF">AB675_10326</name>
</gene>
<dbReference type="STRING" id="1664694.A0A0N1NZD4"/>
<dbReference type="SMART" id="SM01388">
    <property type="entry name" value="Mob1_phocein"/>
    <property type="match status" value="1"/>
</dbReference>
<dbReference type="InterPro" id="IPR036703">
    <property type="entry name" value="MOB_kinase_act_sf"/>
</dbReference>
<feature type="compositionally biased region" description="Low complexity" evidence="2">
    <location>
        <begin position="316"/>
        <end position="327"/>
    </location>
</feature>
<reference evidence="3 4" key="1">
    <citation type="submission" date="2015-06" db="EMBL/GenBank/DDBJ databases">
        <title>Draft genome of the ant-associated black yeast Phialophora attae CBS 131958.</title>
        <authorList>
            <person name="Moreno L.F."/>
            <person name="Stielow B.J."/>
            <person name="de Hoog S."/>
            <person name="Vicente V.A."/>
            <person name="Weiss V.A."/>
            <person name="de Vries M."/>
            <person name="Cruz L.M."/>
            <person name="Souza E.M."/>
        </authorList>
    </citation>
    <scope>NUCLEOTIDE SEQUENCE [LARGE SCALE GENOMIC DNA]</scope>
    <source>
        <strain evidence="3 4">CBS 131958</strain>
    </source>
</reference>
<feature type="binding site" evidence="1">
    <location>
        <position position="154"/>
    </location>
    <ligand>
        <name>Zn(2+)</name>
        <dbReference type="ChEBI" id="CHEBI:29105"/>
    </ligand>
</feature>
<feature type="binding site" evidence="1">
    <location>
        <position position="236"/>
    </location>
    <ligand>
        <name>Zn(2+)</name>
        <dbReference type="ChEBI" id="CHEBI:29105"/>
    </ligand>
</feature>
<feature type="region of interest" description="Disordered" evidence="2">
    <location>
        <begin position="307"/>
        <end position="607"/>
    </location>
</feature>
<keyword evidence="1" id="KW-0479">Metal-binding</keyword>
<dbReference type="EMBL" id="LFJN01000024">
    <property type="protein sequence ID" value="KPI37454.1"/>
    <property type="molecule type" value="Genomic_DNA"/>
</dbReference>
<feature type="compositionally biased region" description="Low complexity" evidence="2">
    <location>
        <begin position="359"/>
        <end position="369"/>
    </location>
</feature>
<accession>A0A0N1NZD4</accession>
<name>A0A0N1NZD4_9EURO</name>
<dbReference type="AlphaFoldDB" id="A0A0N1NZD4"/>
<dbReference type="GeneID" id="28730970"/>
<dbReference type="RefSeq" id="XP_017997417.1">
    <property type="nucleotide sequence ID" value="XM_018139090.1"/>
</dbReference>
<dbReference type="GO" id="GO:0016301">
    <property type="term" value="F:kinase activity"/>
    <property type="evidence" value="ECO:0007669"/>
    <property type="project" value="UniProtKB-KW"/>
</dbReference>
<proteinExistence type="predicted"/>
<feature type="compositionally biased region" description="Basic and acidic residues" evidence="2">
    <location>
        <begin position="544"/>
        <end position="554"/>
    </location>
</feature>
<feature type="binding site" evidence="1">
    <location>
        <position position="231"/>
    </location>
    <ligand>
        <name>Zn(2+)</name>
        <dbReference type="ChEBI" id="CHEBI:29105"/>
    </ligand>
</feature>
<keyword evidence="4" id="KW-1185">Reference proteome</keyword>
<sequence length="607" mass="65480">MATSISPARGAVSPASSPRLPSPPPMPELQFGPQSPLAAPGEVEADLGQKADESARRRIRPGTKAADMVRGPPLVPLVQVDSAFVLQEHLKALYAYLIYAQDPDHVTSMTREIALQIVRPPQLEDGEAADRDLWLWPGIMRLMDDKPACSSQTCPEMRASEWQYLCAVHEPPKSCCAIDYVNHTLDWAANVLTSTKIFPSRLQLGGDGGNILHCMRQLTNIIRRVYRIFAHAWFQHREVFWQIEANHGIYMLFKTVCDEYGLIPPDNYTIPPEAEGPRDEPDAAVQNTPTDRTAMTMQILRKDAADALSQNGTTESSSPPRDPPAATARRHRHTPSTGSHVTTITEDEEDIPPVPPIPQSTSNKTSSSPSPSPERKAREALGKLNISEPTSTTNAEGEDPFTDQPEAPTPTAAPVSDPLAAAGAVTISANKPSSPDTDFTPTATSRPQTSKPAQPQVSTTATTSQQPSARRPSDFESEVHSPGGGSIRTAGPDLLGAILGHMDDKERQQAEASGSESEETILFVGEEEEGTRHDGEGSAAQEADGGRKKEERKIVPTSAVHTEKGVGTGGGKSPKKATHSGANGNDEDEDGSDNETMEEIMLPHRRD</sequence>
<protein>
    <submittedName>
        <fullName evidence="3">MOB kinase activator-like 4</fullName>
    </submittedName>
</protein>
<feature type="region of interest" description="Disordered" evidence="2">
    <location>
        <begin position="268"/>
        <end position="290"/>
    </location>
</feature>
<evidence type="ECO:0000313" key="3">
    <source>
        <dbReference type="EMBL" id="KPI37454.1"/>
    </source>
</evidence>
<keyword evidence="3" id="KW-0808">Transferase</keyword>
<evidence type="ECO:0000313" key="4">
    <source>
        <dbReference type="Proteomes" id="UP000038010"/>
    </source>
</evidence>
<dbReference type="Gene3D" id="1.20.140.30">
    <property type="entry name" value="MOB kinase activator"/>
    <property type="match status" value="1"/>
</dbReference>
<feature type="compositionally biased region" description="Low complexity" evidence="2">
    <location>
        <begin position="452"/>
        <end position="469"/>
    </location>
</feature>
<keyword evidence="3" id="KW-0418">Kinase</keyword>
<dbReference type="PANTHER" id="PTHR22599">
    <property type="entry name" value="MPS ONE BINDER KINASE ACTIVATOR-LIKE MOB"/>
    <property type="match status" value="1"/>
</dbReference>
<dbReference type="SUPFAM" id="SSF101152">
    <property type="entry name" value="Mob1/phocein"/>
    <property type="match status" value="1"/>
</dbReference>
<evidence type="ECO:0000256" key="2">
    <source>
        <dbReference type="SAM" id="MobiDB-lite"/>
    </source>
</evidence>
<dbReference type="Pfam" id="PF03637">
    <property type="entry name" value="Mob1_phocein"/>
    <property type="match status" value="1"/>
</dbReference>